<organism evidence="2 3">
    <name type="scientific">Brassica rapa subsp. trilocularis</name>
    <dbReference type="NCBI Taxonomy" id="1813537"/>
    <lineage>
        <taxon>Eukaryota</taxon>
        <taxon>Viridiplantae</taxon>
        <taxon>Streptophyta</taxon>
        <taxon>Embryophyta</taxon>
        <taxon>Tracheophyta</taxon>
        <taxon>Spermatophyta</taxon>
        <taxon>Magnoliopsida</taxon>
        <taxon>eudicotyledons</taxon>
        <taxon>Gunneridae</taxon>
        <taxon>Pentapetalae</taxon>
        <taxon>rosids</taxon>
        <taxon>malvids</taxon>
        <taxon>Brassicales</taxon>
        <taxon>Brassicaceae</taxon>
        <taxon>Brassiceae</taxon>
        <taxon>Brassica</taxon>
    </lineage>
</organism>
<sequence>MSSVLDQNVNKPQPFNPQKMVTRNNAYHNSCFVAPAVILTLIYRDVKNGVLARRNQGRI</sequence>
<evidence type="ECO:0000313" key="2">
    <source>
        <dbReference type="EMBL" id="KAG5398854.1"/>
    </source>
</evidence>
<dbReference type="EMBL" id="JADBGQ010000005">
    <property type="protein sequence ID" value="KAG5398854.1"/>
    <property type="molecule type" value="Genomic_DNA"/>
</dbReference>
<gene>
    <name evidence="2" type="primary">A05g509320.1_BraROA</name>
    <name evidence="2" type="ORF">IGI04_020668</name>
</gene>
<evidence type="ECO:0000256" key="1">
    <source>
        <dbReference type="SAM" id="Phobius"/>
    </source>
</evidence>
<name>A0ABQ7MJD4_BRACM</name>
<feature type="transmembrane region" description="Helical" evidence="1">
    <location>
        <begin position="26"/>
        <end position="44"/>
    </location>
</feature>
<accession>A0ABQ7MJD4</accession>
<evidence type="ECO:0000313" key="3">
    <source>
        <dbReference type="Proteomes" id="UP000823674"/>
    </source>
</evidence>
<comment type="caution">
    <text evidence="2">The sequence shown here is derived from an EMBL/GenBank/DDBJ whole genome shotgun (WGS) entry which is preliminary data.</text>
</comment>
<reference evidence="2 3" key="1">
    <citation type="submission" date="2021-03" db="EMBL/GenBank/DDBJ databases">
        <authorList>
            <person name="King G.J."/>
            <person name="Bancroft I."/>
            <person name="Baten A."/>
            <person name="Bloomfield J."/>
            <person name="Borpatragohain P."/>
            <person name="He Z."/>
            <person name="Irish N."/>
            <person name="Irwin J."/>
            <person name="Liu K."/>
            <person name="Mauleon R.P."/>
            <person name="Moore J."/>
            <person name="Morris R."/>
            <person name="Ostergaard L."/>
            <person name="Wang B."/>
            <person name="Wells R."/>
        </authorList>
    </citation>
    <scope>NUCLEOTIDE SEQUENCE [LARGE SCALE GENOMIC DNA]</scope>
    <source>
        <strain evidence="2">R-o-18</strain>
        <tissue evidence="2">Leaf</tissue>
    </source>
</reference>
<keyword evidence="3" id="KW-1185">Reference proteome</keyword>
<keyword evidence="1" id="KW-1133">Transmembrane helix</keyword>
<protein>
    <submittedName>
        <fullName evidence="2">Uncharacterized protein</fullName>
    </submittedName>
</protein>
<keyword evidence="1" id="KW-0812">Transmembrane</keyword>
<proteinExistence type="predicted"/>
<dbReference type="Proteomes" id="UP000823674">
    <property type="component" value="Chromosome A05"/>
</dbReference>
<keyword evidence="1" id="KW-0472">Membrane</keyword>